<dbReference type="AlphaFoldDB" id="A0A915YM35"/>
<proteinExistence type="predicted"/>
<dbReference type="GO" id="GO:0016787">
    <property type="term" value="F:hydrolase activity"/>
    <property type="evidence" value="ECO:0007669"/>
    <property type="project" value="UniProtKB-ARBA"/>
</dbReference>
<keyword evidence="3" id="KW-1185">Reference proteome</keyword>
<reference evidence="2" key="1">
    <citation type="submission" date="2022-09" db="EMBL/GenBank/DDBJ databases">
        <title>Aureispira anguillicida sp. nov., isolated from Leptocephalus of Japanese eel Anguilla japonica.</title>
        <authorList>
            <person name="Yuasa K."/>
            <person name="Mekata T."/>
            <person name="Ikunari K."/>
        </authorList>
    </citation>
    <scope>NUCLEOTIDE SEQUENCE</scope>
    <source>
        <strain evidence="2">EL160426</strain>
    </source>
</reference>
<dbReference type="PANTHER" id="PTHR10151">
    <property type="entry name" value="ECTONUCLEOTIDE PYROPHOSPHATASE/PHOSPHODIESTERASE"/>
    <property type="match status" value="1"/>
</dbReference>
<protein>
    <submittedName>
        <fullName evidence="2">Alkaline phosphatase family protein</fullName>
    </submittedName>
</protein>
<dbReference type="PANTHER" id="PTHR10151:SF120">
    <property type="entry name" value="BIS(5'-ADENOSYL)-TRIPHOSPHATASE"/>
    <property type="match status" value="1"/>
</dbReference>
<sequence>MQYSFLLILVMVAMGMGSCEKSTLATCPTSCSNDNLQHIKRVLLVGIDGCRSDAVQKAATPHLDQLIQNGRYSWEVDCDRADAWAAVGWSSLLTGVWANKHGVYDDFYGSKNYEQYPHFLCRIKNYNSCFRTASIVHYSDLNDEIAAPCNSDVLLDYDEDKKVREATKNYIDDCNLDVLFVNFDDVDHAGHLKGFHPDIPHYINAIEQVDAHLGVILEAIYQREANKNEDWLIIVSSNHGGEKDGTHLNASHPDVGHVLGLFRKRNMTHRGLMPVAPSLVDIVPTILDHLSVPVDTTWGLDGRSLNL</sequence>
<name>A0A915YM35_9BACT</name>
<gene>
    <name evidence="2" type="ORF">AsAng_0062350</name>
</gene>
<evidence type="ECO:0000313" key="2">
    <source>
        <dbReference type="EMBL" id="BDS15451.1"/>
    </source>
</evidence>
<dbReference type="SUPFAM" id="SSF53649">
    <property type="entry name" value="Alkaline phosphatase-like"/>
    <property type="match status" value="1"/>
</dbReference>
<dbReference type="Proteomes" id="UP001060919">
    <property type="component" value="Chromosome"/>
</dbReference>
<feature type="domain" description="Metalloenzyme" evidence="1">
    <location>
        <begin position="53"/>
        <end position="292"/>
    </location>
</feature>
<dbReference type="Pfam" id="PF01676">
    <property type="entry name" value="Metalloenzyme"/>
    <property type="match status" value="1"/>
</dbReference>
<dbReference type="Gene3D" id="3.40.720.10">
    <property type="entry name" value="Alkaline Phosphatase, subunit A"/>
    <property type="match status" value="2"/>
</dbReference>
<dbReference type="KEGG" id="aup:AsAng_0062350"/>
<dbReference type="EMBL" id="AP026867">
    <property type="protein sequence ID" value="BDS15451.1"/>
    <property type="molecule type" value="Genomic_DNA"/>
</dbReference>
<evidence type="ECO:0000259" key="1">
    <source>
        <dbReference type="Pfam" id="PF01676"/>
    </source>
</evidence>
<dbReference type="InterPro" id="IPR006124">
    <property type="entry name" value="Metalloenzyme"/>
</dbReference>
<dbReference type="GO" id="GO:0046872">
    <property type="term" value="F:metal ion binding"/>
    <property type="evidence" value="ECO:0007669"/>
    <property type="project" value="InterPro"/>
</dbReference>
<accession>A0A915YM35</accession>
<dbReference type="InterPro" id="IPR017850">
    <property type="entry name" value="Alkaline_phosphatase_core_sf"/>
</dbReference>
<evidence type="ECO:0000313" key="3">
    <source>
        <dbReference type="Proteomes" id="UP001060919"/>
    </source>
</evidence>
<dbReference type="RefSeq" id="WP_264790607.1">
    <property type="nucleotide sequence ID" value="NZ_AP026867.1"/>
</dbReference>
<organism evidence="2 3">
    <name type="scientific">Aureispira anguillae</name>
    <dbReference type="NCBI Taxonomy" id="2864201"/>
    <lineage>
        <taxon>Bacteria</taxon>
        <taxon>Pseudomonadati</taxon>
        <taxon>Bacteroidota</taxon>
        <taxon>Saprospiria</taxon>
        <taxon>Saprospirales</taxon>
        <taxon>Saprospiraceae</taxon>
        <taxon>Aureispira</taxon>
    </lineage>
</organism>